<sequence length="279" mass="32087">MWSNNSSYQYWRDEKLANAVQSVEACSVEVSNPFALSKAEKDKIQQLCRHNNFALFETPAQTNYADAIKQFNQQFGLTDQDPHLYVQQDGLAHITQSEQKRQADFIPYTNKAIGWHTDGYYNTLSNRIRAFSLFCVNPAIKGGENSWIDNEILYILLREQSPEAIELLKRTDAMTIPAHEEKGKILRPKSTDAIFMLDNTRLYLRYTQRKKTVQFASEVGAAVALLDEILAKGSAYHFQHLMAKNQGIICNNIIHKRSGFVDDKDNSRLLLRGRYFERV</sequence>
<dbReference type="Pfam" id="PF02668">
    <property type="entry name" value="TauD"/>
    <property type="match status" value="1"/>
</dbReference>
<reference evidence="3" key="1">
    <citation type="submission" date="2023-10" db="EMBL/GenBank/DDBJ databases">
        <title>The first scallop-associated chemosynthetic bacterial symbiont.</title>
        <authorList>
            <person name="Lin Y.-T."/>
            <person name="Sun J."/>
            <person name="Ip J.C.-H."/>
            <person name="He X."/>
            <person name="Gao Z.-M."/>
            <person name="Perez M."/>
            <person name="Xu T."/>
            <person name="Qian P.-Y."/>
            <person name="Qiu J.-W."/>
        </authorList>
    </citation>
    <scope>NUCLEOTIDE SEQUENCE</scope>
    <source>
        <strain evidence="3">Gill1</strain>
    </source>
</reference>
<dbReference type="SUPFAM" id="SSF51197">
    <property type="entry name" value="Clavaminate synthase-like"/>
    <property type="match status" value="1"/>
</dbReference>
<evidence type="ECO:0000313" key="3">
    <source>
        <dbReference type="EMBL" id="WXU00157.1"/>
    </source>
</evidence>
<evidence type="ECO:0000259" key="2">
    <source>
        <dbReference type="Pfam" id="PF02668"/>
    </source>
</evidence>
<dbReference type="Gene3D" id="3.60.130.10">
    <property type="entry name" value="Clavaminate synthase-like"/>
    <property type="match status" value="1"/>
</dbReference>
<dbReference type="AlphaFoldDB" id="A0AAU6PGP9"/>
<organism evidence="3">
    <name type="scientific">Catillopecten margaritatus gill symbiont</name>
    <dbReference type="NCBI Taxonomy" id="3083288"/>
    <lineage>
        <taxon>Bacteria</taxon>
        <taxon>Pseudomonadati</taxon>
        <taxon>Pseudomonadota</taxon>
        <taxon>Gammaproteobacteria</taxon>
        <taxon>sulfur-oxidizing symbionts</taxon>
    </lineage>
</organism>
<dbReference type="EMBL" id="CP138327">
    <property type="protein sequence ID" value="WXU00157.1"/>
    <property type="molecule type" value="Genomic_DNA"/>
</dbReference>
<protein>
    <recommendedName>
        <fullName evidence="2">TauD/TfdA-like domain-containing protein</fullName>
    </recommendedName>
</protein>
<dbReference type="InterPro" id="IPR003819">
    <property type="entry name" value="TauD/TfdA-like"/>
</dbReference>
<dbReference type="InterPro" id="IPR042098">
    <property type="entry name" value="TauD-like_sf"/>
</dbReference>
<proteinExistence type="predicted"/>
<keyword evidence="1" id="KW-0560">Oxidoreductase</keyword>
<feature type="domain" description="TauD/TfdA-like" evidence="2">
    <location>
        <begin position="15"/>
        <end position="272"/>
    </location>
</feature>
<gene>
    <name evidence="3" type="ORF">Ctma_0868</name>
</gene>
<dbReference type="GO" id="GO:0016706">
    <property type="term" value="F:2-oxoglutarate-dependent dioxygenase activity"/>
    <property type="evidence" value="ECO:0007669"/>
    <property type="project" value="UniProtKB-ARBA"/>
</dbReference>
<name>A0AAU6PGP9_9GAMM</name>
<evidence type="ECO:0000256" key="1">
    <source>
        <dbReference type="ARBA" id="ARBA00023002"/>
    </source>
</evidence>
<accession>A0AAU6PGP9</accession>